<accession>A0ACC6QJ01</accession>
<sequence length="186" mass="18807">MNQRLTGLTLAAVCAALLPLAASAGPADTPEPGTPDGKRAGTPAILAGMHVSHDPEKAPDAAVEAIRGRRTSEHCGPEVTSPAGVEAQTCVLTEGPDVWARTYFRNGTGDELMSVLSLMGPGDRTVRTHCAIEAGDEPAACETPREKALGEADAYSAVAEFAGSGGDADGLLLLRSGSNSPDAGGS</sequence>
<dbReference type="EMBL" id="JBBKAI010000002">
    <property type="protein sequence ID" value="MEJ8658354.1"/>
    <property type="molecule type" value="Genomic_DNA"/>
</dbReference>
<evidence type="ECO:0000313" key="2">
    <source>
        <dbReference type="Proteomes" id="UP001375539"/>
    </source>
</evidence>
<gene>
    <name evidence="1" type="ORF">WKI58_17830</name>
</gene>
<comment type="caution">
    <text evidence="1">The sequence shown here is derived from an EMBL/GenBank/DDBJ whole genome shotgun (WGS) entry which is preliminary data.</text>
</comment>
<keyword evidence="2" id="KW-1185">Reference proteome</keyword>
<name>A0ACC6QJ01_9ACTN</name>
<evidence type="ECO:0000313" key="1">
    <source>
        <dbReference type="EMBL" id="MEJ8658354.1"/>
    </source>
</evidence>
<organism evidence="1 2">
    <name type="scientific">Streptomyces pratisoli</name>
    <dbReference type="NCBI Taxonomy" id="3139917"/>
    <lineage>
        <taxon>Bacteria</taxon>
        <taxon>Bacillati</taxon>
        <taxon>Actinomycetota</taxon>
        <taxon>Actinomycetes</taxon>
        <taxon>Kitasatosporales</taxon>
        <taxon>Streptomycetaceae</taxon>
        <taxon>Streptomyces</taxon>
    </lineage>
</organism>
<proteinExistence type="predicted"/>
<protein>
    <submittedName>
        <fullName evidence="1">Uncharacterized protein</fullName>
    </submittedName>
</protein>
<reference evidence="1" key="1">
    <citation type="submission" date="2024-03" db="EMBL/GenBank/DDBJ databases">
        <title>Novel Streptomyces species of biotechnological and ecological value are a feature of Machair soil.</title>
        <authorList>
            <person name="Prole J.R."/>
            <person name="Goodfellow M."/>
            <person name="Allenby N."/>
            <person name="Ward A.C."/>
        </authorList>
    </citation>
    <scope>NUCLEOTIDE SEQUENCE</scope>
    <source>
        <strain evidence="1">MS1.AVA.4</strain>
    </source>
</reference>
<dbReference type="Proteomes" id="UP001375539">
    <property type="component" value="Unassembled WGS sequence"/>
</dbReference>